<keyword evidence="2" id="KW-0812">Transmembrane</keyword>
<feature type="domain" description="Prepilin type IV endopeptidase peptidase" evidence="3">
    <location>
        <begin position="6"/>
        <end position="108"/>
    </location>
</feature>
<name>A0A1H0UCD5_9BACI</name>
<protein>
    <submittedName>
        <fullName evidence="4">Prepilin peptidase CpaA</fullName>
    </submittedName>
</protein>
<reference evidence="5" key="1">
    <citation type="submission" date="2016-10" db="EMBL/GenBank/DDBJ databases">
        <authorList>
            <person name="Varghese N."/>
            <person name="Submissions S."/>
        </authorList>
    </citation>
    <scope>NUCLEOTIDE SEQUENCE [LARGE SCALE GENOMIC DNA]</scope>
    <source>
        <strain evidence="5">IBRC-M10078</strain>
    </source>
</reference>
<evidence type="ECO:0000259" key="3">
    <source>
        <dbReference type="Pfam" id="PF01478"/>
    </source>
</evidence>
<dbReference type="AlphaFoldDB" id="A0A1H0UCD5"/>
<evidence type="ECO:0000256" key="2">
    <source>
        <dbReference type="SAM" id="Phobius"/>
    </source>
</evidence>
<proteinExistence type="inferred from homology"/>
<dbReference type="PANTHER" id="PTHR30487:SF0">
    <property type="entry name" value="PREPILIN LEADER PEPTIDASE_N-METHYLTRANSFERASE-RELATED"/>
    <property type="match status" value="1"/>
</dbReference>
<sequence length="169" mass="18390">MFIYPILFIALFISFITDIKERKILNIITLPTILYGVIYHSIANGWSGFLFSGFGFVVGFGLLLIPFILGGMGAGDVKLMSAIGSLMGAMFIMKAFVYISIIGGVISLFLIIRNRGYLDTVKNVGIMVPSLKDSQGNITLNEKSKDKIVFPYGVPIVLGTVLTIIWGGV</sequence>
<feature type="transmembrane region" description="Helical" evidence="2">
    <location>
        <begin position="91"/>
        <end position="112"/>
    </location>
</feature>
<evidence type="ECO:0000313" key="4">
    <source>
        <dbReference type="EMBL" id="SDP63803.1"/>
    </source>
</evidence>
<dbReference type="GO" id="GO:0006465">
    <property type="term" value="P:signal peptide processing"/>
    <property type="evidence" value="ECO:0007669"/>
    <property type="project" value="TreeGrafter"/>
</dbReference>
<dbReference type="Gene3D" id="1.20.120.1220">
    <property type="match status" value="1"/>
</dbReference>
<evidence type="ECO:0000313" key="5">
    <source>
        <dbReference type="Proteomes" id="UP000199159"/>
    </source>
</evidence>
<accession>A0A1H0UCD5</accession>
<dbReference type="GO" id="GO:0004190">
    <property type="term" value="F:aspartic-type endopeptidase activity"/>
    <property type="evidence" value="ECO:0007669"/>
    <property type="project" value="InterPro"/>
</dbReference>
<evidence type="ECO:0000256" key="1">
    <source>
        <dbReference type="ARBA" id="ARBA00005801"/>
    </source>
</evidence>
<feature type="transmembrane region" description="Helical" evidence="2">
    <location>
        <begin position="24"/>
        <end position="42"/>
    </location>
</feature>
<dbReference type="RefSeq" id="WP_238457246.1">
    <property type="nucleotide sequence ID" value="NZ_FNJU01000004.1"/>
</dbReference>
<dbReference type="STRING" id="930152.SAMN05216565_104298"/>
<dbReference type="GO" id="GO:0005886">
    <property type="term" value="C:plasma membrane"/>
    <property type="evidence" value="ECO:0007669"/>
    <property type="project" value="TreeGrafter"/>
</dbReference>
<keyword evidence="5" id="KW-1185">Reference proteome</keyword>
<keyword evidence="2" id="KW-1133">Transmembrane helix</keyword>
<comment type="similarity">
    <text evidence="1">Belongs to the peptidase A24 family.</text>
</comment>
<feature type="transmembrane region" description="Helical" evidence="2">
    <location>
        <begin position="149"/>
        <end position="168"/>
    </location>
</feature>
<dbReference type="InterPro" id="IPR050882">
    <property type="entry name" value="Prepilin_peptidase/N-MTase"/>
</dbReference>
<keyword evidence="2" id="KW-0472">Membrane</keyword>
<organism evidence="4 5">
    <name type="scientific">Litchfieldia salsa</name>
    <dbReference type="NCBI Taxonomy" id="930152"/>
    <lineage>
        <taxon>Bacteria</taxon>
        <taxon>Bacillati</taxon>
        <taxon>Bacillota</taxon>
        <taxon>Bacilli</taxon>
        <taxon>Bacillales</taxon>
        <taxon>Bacillaceae</taxon>
        <taxon>Litchfieldia</taxon>
    </lineage>
</organism>
<feature type="transmembrane region" description="Helical" evidence="2">
    <location>
        <begin position="48"/>
        <end position="70"/>
    </location>
</feature>
<dbReference type="Proteomes" id="UP000199159">
    <property type="component" value="Unassembled WGS sequence"/>
</dbReference>
<dbReference type="InterPro" id="IPR000045">
    <property type="entry name" value="Prepilin_IV_endopep_pep"/>
</dbReference>
<gene>
    <name evidence="4" type="ORF">SAMN05216565_104298</name>
</gene>
<dbReference type="EMBL" id="FNJU01000004">
    <property type="protein sequence ID" value="SDP63803.1"/>
    <property type="molecule type" value="Genomic_DNA"/>
</dbReference>
<dbReference type="Pfam" id="PF01478">
    <property type="entry name" value="Peptidase_A24"/>
    <property type="match status" value="1"/>
</dbReference>
<dbReference type="PANTHER" id="PTHR30487">
    <property type="entry name" value="TYPE 4 PREPILIN-LIKE PROTEINS LEADER PEPTIDE-PROCESSING ENZYME"/>
    <property type="match status" value="1"/>
</dbReference>